<feature type="transmembrane region" description="Helical" evidence="6">
    <location>
        <begin position="78"/>
        <end position="101"/>
    </location>
</feature>
<feature type="transmembrane region" description="Helical" evidence="6">
    <location>
        <begin position="202"/>
        <end position="222"/>
    </location>
</feature>
<keyword evidence="3 6" id="KW-0812">Transmembrane</keyword>
<reference evidence="7" key="1">
    <citation type="submission" date="2021-02" db="EMBL/GenBank/DDBJ databases">
        <authorList>
            <person name="Dougan E. K."/>
            <person name="Rhodes N."/>
            <person name="Thang M."/>
            <person name="Chan C."/>
        </authorList>
    </citation>
    <scope>NUCLEOTIDE SEQUENCE</scope>
</reference>
<keyword evidence="2" id="KW-0813">Transport</keyword>
<evidence type="ECO:0000256" key="1">
    <source>
        <dbReference type="ARBA" id="ARBA00004141"/>
    </source>
</evidence>
<evidence type="ECO:0000256" key="6">
    <source>
        <dbReference type="SAM" id="Phobius"/>
    </source>
</evidence>
<dbReference type="InterPro" id="IPR037185">
    <property type="entry name" value="EmrE-like"/>
</dbReference>
<sequence>MRTKSCLFHMEAVGRWDHGHPYKFSYALSLTMTVFLLKMLLAPIKSCSKKPTSAKDEVDDDDDAELAPKTILDHIMPWVLLVVFTTFEMLMATLSSLGLLYGAPTTVFVVFKSSKAVFMALMSVVILGRRLNAPQWCSLLVISSALLLSTVAEGKGGKKGKGEHEVNLEGPMLLLLSELCHAMMLIFQEIAVRQYWPNPVSLLSWSACFGVFLTACSMYKSRSIFVDLPDGGRRPFDDPADVLYMMSTSPALAFCLILNVSSHLTSDVAHIMILKHISALARTLCDTLKMIMMWLLGKAFWLLAILPPLAEPWHPGLLGSWLMIPAIGAVVYGMLMFKNAVFVPIIYAKDEDGVWRLQEVMQEVEGEDAAEVEEVVTNMDDPFFMEAFRSQKLKKRNRRLLNKLKAKNMISNLKGAAAKA</sequence>
<dbReference type="PANTHER" id="PTHR13146">
    <property type="match status" value="1"/>
</dbReference>
<dbReference type="OrthoDB" id="29773at2759"/>
<name>A0A812HC02_9DINO</name>
<accession>A0A812HC02</accession>
<dbReference type="GO" id="GO:0055085">
    <property type="term" value="P:transmembrane transport"/>
    <property type="evidence" value="ECO:0007669"/>
    <property type="project" value="InterPro"/>
</dbReference>
<evidence type="ECO:0000256" key="4">
    <source>
        <dbReference type="ARBA" id="ARBA00022989"/>
    </source>
</evidence>
<keyword evidence="8" id="KW-1185">Reference proteome</keyword>
<evidence type="ECO:0000256" key="5">
    <source>
        <dbReference type="ARBA" id="ARBA00023136"/>
    </source>
</evidence>
<feature type="transmembrane region" description="Helical" evidence="6">
    <location>
        <begin position="287"/>
        <end position="306"/>
    </location>
</feature>
<evidence type="ECO:0000256" key="2">
    <source>
        <dbReference type="ARBA" id="ARBA00022448"/>
    </source>
</evidence>
<keyword evidence="4 6" id="KW-1133">Transmembrane helix</keyword>
<organism evidence="7 8">
    <name type="scientific">Symbiodinium natans</name>
    <dbReference type="NCBI Taxonomy" id="878477"/>
    <lineage>
        <taxon>Eukaryota</taxon>
        <taxon>Sar</taxon>
        <taxon>Alveolata</taxon>
        <taxon>Dinophyceae</taxon>
        <taxon>Suessiales</taxon>
        <taxon>Symbiodiniaceae</taxon>
        <taxon>Symbiodinium</taxon>
    </lineage>
</organism>
<feature type="transmembrane region" description="Helical" evidence="6">
    <location>
        <begin position="242"/>
        <end position="266"/>
    </location>
</feature>
<comment type="subcellular location">
    <subcellularLocation>
        <location evidence="1">Membrane</location>
        <topology evidence="1">Multi-pass membrane protein</topology>
    </subcellularLocation>
</comment>
<evidence type="ECO:0000313" key="8">
    <source>
        <dbReference type="Proteomes" id="UP000604046"/>
    </source>
</evidence>
<dbReference type="Pfam" id="PF08449">
    <property type="entry name" value="UAA"/>
    <property type="match status" value="1"/>
</dbReference>
<dbReference type="Proteomes" id="UP000604046">
    <property type="component" value="Unassembled WGS sequence"/>
</dbReference>
<comment type="caution">
    <text evidence="7">The sequence shown here is derived from an EMBL/GenBank/DDBJ whole genome shotgun (WGS) entry which is preliminary data.</text>
</comment>
<gene>
    <name evidence="7" type="primary">SLC35F6</name>
    <name evidence="7" type="ORF">SNAT2548_LOCUS1464</name>
</gene>
<feature type="transmembrane region" description="Helical" evidence="6">
    <location>
        <begin position="318"/>
        <end position="337"/>
    </location>
</feature>
<protein>
    <submittedName>
        <fullName evidence="7">SLC35F6 protein</fullName>
    </submittedName>
</protein>
<dbReference type="EMBL" id="CAJNDS010000081">
    <property type="protein sequence ID" value="CAE6947905.1"/>
    <property type="molecule type" value="Genomic_DNA"/>
</dbReference>
<dbReference type="GO" id="GO:0016020">
    <property type="term" value="C:membrane"/>
    <property type="evidence" value="ECO:0007669"/>
    <property type="project" value="UniProtKB-SubCell"/>
</dbReference>
<evidence type="ECO:0000313" key="7">
    <source>
        <dbReference type="EMBL" id="CAE6947905.1"/>
    </source>
</evidence>
<evidence type="ECO:0000256" key="3">
    <source>
        <dbReference type="ARBA" id="ARBA00022692"/>
    </source>
</evidence>
<dbReference type="AlphaFoldDB" id="A0A812HC02"/>
<keyword evidence="5 6" id="KW-0472">Membrane</keyword>
<proteinExistence type="predicted"/>
<dbReference type="SUPFAM" id="SSF103481">
    <property type="entry name" value="Multidrug resistance efflux transporter EmrE"/>
    <property type="match status" value="1"/>
</dbReference>
<feature type="transmembrane region" description="Helical" evidence="6">
    <location>
        <begin position="107"/>
        <end position="128"/>
    </location>
</feature>
<dbReference type="InterPro" id="IPR013657">
    <property type="entry name" value="SCL35B1-4/HUT1"/>
</dbReference>